<dbReference type="Pfam" id="PF13884">
    <property type="entry name" value="Peptidase_S74"/>
    <property type="match status" value="1"/>
</dbReference>
<dbReference type="EMBL" id="JAUJEA010000008">
    <property type="protein sequence ID" value="MDN5203639.1"/>
    <property type="molecule type" value="Genomic_DNA"/>
</dbReference>
<feature type="domain" description="Peptidase S74" evidence="2">
    <location>
        <begin position="472"/>
        <end position="578"/>
    </location>
</feature>
<dbReference type="InterPro" id="IPR044914">
    <property type="entry name" value="Endosialidase_C_dom_sf"/>
</dbReference>
<feature type="chain" id="PRO_5047138662" evidence="1">
    <location>
        <begin position="25"/>
        <end position="584"/>
    </location>
</feature>
<protein>
    <submittedName>
        <fullName evidence="3">Tail fiber domain-containing protein</fullName>
    </submittedName>
</protein>
<dbReference type="InterPro" id="IPR008640">
    <property type="entry name" value="Adhesin_Head_dom"/>
</dbReference>
<reference evidence="3" key="1">
    <citation type="submission" date="2023-06" db="EMBL/GenBank/DDBJ databases">
        <title>Genomic of Parafulvivirga corallium.</title>
        <authorList>
            <person name="Wang G."/>
        </authorList>
    </citation>
    <scope>NUCLEOTIDE SEQUENCE</scope>
    <source>
        <strain evidence="3">BMA10</strain>
    </source>
</reference>
<evidence type="ECO:0000313" key="3">
    <source>
        <dbReference type="EMBL" id="MDN5203639.1"/>
    </source>
</evidence>
<evidence type="ECO:0000256" key="1">
    <source>
        <dbReference type="SAM" id="SignalP"/>
    </source>
</evidence>
<dbReference type="PROSITE" id="PS51688">
    <property type="entry name" value="ICA"/>
    <property type="match status" value="1"/>
</dbReference>
<evidence type="ECO:0000259" key="2">
    <source>
        <dbReference type="PROSITE" id="PS51688"/>
    </source>
</evidence>
<dbReference type="CDD" id="cd12820">
    <property type="entry name" value="LbR_YadA-like"/>
    <property type="match status" value="1"/>
</dbReference>
<sequence length="584" mass="62762">MKTTISQLLLILILLLLYSNNAAAQGINYQAVARDGNGDLLVNQALTVELGIYRGASADSLVYKESHSISTNDYGLFNLSIGEGTVEKGVFEDIAWDTEQHHLKVEIDAGQGLVDMGTSILKNVPYSFYAHKAGQVDMSLHGLQDVDTTGLSNGDLLKWNGTQWATAEDLAGQSPWESVDIPDTTYVAYNDGKVAIAEPNAPKATLHIGNGQRVLFGSDTLGAGDKLMWLPDLHAFRVGTVATGAASVYWNRDSIGLYSFASGLNTRAQGFGATAMGRDTEATNSYAFASGFFTNADGQYSTAMGFNTDAMALGSTALGYSTDAEENYSFAAGYFAEAQAIYSVSIGNATRAQSFASMAVGRYNVGGGSATSWLSGDPIFEIGIGTGPSSRANAVTVRKNGNVGIGTTVPLDALHVNGRIRLQTVEYFEDGGTSEIAARGDIRPSANNTYDLGTPTFRWNEVHATNGTIQTSDIRDKENIEDLNYGLAELMKLRPVTFTWKSQPGDGVKIGLIAQEVLKVIKEVVKTHRLEAASEEINAPKKLVEMDRMSLYYAGLIPILIKSVQEQQKMINDLTSQIEAIKNN</sequence>
<accession>A0ABT8KTX8</accession>
<dbReference type="Proteomes" id="UP001172082">
    <property type="component" value="Unassembled WGS sequence"/>
</dbReference>
<comment type="caution">
    <text evidence="3">The sequence shown here is derived from an EMBL/GenBank/DDBJ whole genome shotgun (WGS) entry which is preliminary data.</text>
</comment>
<dbReference type="InterPro" id="IPR011049">
    <property type="entry name" value="Serralysin-like_metalloprot_C"/>
</dbReference>
<proteinExistence type="predicted"/>
<keyword evidence="1" id="KW-0732">Signal</keyword>
<name>A0ABT8KTX8_9BACT</name>
<dbReference type="SUPFAM" id="SSF101967">
    <property type="entry name" value="Adhesin YadA, collagen-binding domain"/>
    <property type="match status" value="1"/>
</dbReference>
<dbReference type="RefSeq" id="WP_346753662.1">
    <property type="nucleotide sequence ID" value="NZ_JAUJEA010000008.1"/>
</dbReference>
<dbReference type="Pfam" id="PF05658">
    <property type="entry name" value="YadA_head"/>
    <property type="match status" value="2"/>
</dbReference>
<dbReference type="Gene3D" id="2.150.10.10">
    <property type="entry name" value="Serralysin-like metalloprotease, C-terminal"/>
    <property type="match status" value="2"/>
</dbReference>
<feature type="signal peptide" evidence="1">
    <location>
        <begin position="1"/>
        <end position="24"/>
    </location>
</feature>
<dbReference type="Gene3D" id="4.10.1090.10">
    <property type="entry name" value="Endosialidase, domain 4"/>
    <property type="match status" value="1"/>
</dbReference>
<gene>
    <name evidence="3" type="ORF">QQ008_19780</name>
</gene>
<keyword evidence="4" id="KW-1185">Reference proteome</keyword>
<evidence type="ECO:0000313" key="4">
    <source>
        <dbReference type="Proteomes" id="UP001172082"/>
    </source>
</evidence>
<organism evidence="3 4">
    <name type="scientific">Splendidivirga corallicola</name>
    <dbReference type="NCBI Taxonomy" id="3051826"/>
    <lineage>
        <taxon>Bacteria</taxon>
        <taxon>Pseudomonadati</taxon>
        <taxon>Bacteroidota</taxon>
        <taxon>Cytophagia</taxon>
        <taxon>Cytophagales</taxon>
        <taxon>Splendidivirgaceae</taxon>
        <taxon>Splendidivirga</taxon>
    </lineage>
</organism>
<dbReference type="InterPro" id="IPR030392">
    <property type="entry name" value="S74_ICA"/>
</dbReference>